<evidence type="ECO:0000256" key="2">
    <source>
        <dbReference type="ARBA" id="ARBA00022737"/>
    </source>
</evidence>
<dbReference type="PROSITE" id="PS50016">
    <property type="entry name" value="ZF_PHD_2"/>
    <property type="match status" value="1"/>
</dbReference>
<evidence type="ECO:0000259" key="11">
    <source>
        <dbReference type="PROSITE" id="PS51805"/>
    </source>
</evidence>
<feature type="compositionally biased region" description="Polar residues" evidence="9">
    <location>
        <begin position="1"/>
        <end position="10"/>
    </location>
</feature>
<dbReference type="InterPro" id="IPR050701">
    <property type="entry name" value="Histone_Mod_Regulator"/>
</dbReference>
<feature type="region of interest" description="Disordered" evidence="9">
    <location>
        <begin position="602"/>
        <end position="721"/>
    </location>
</feature>
<reference evidence="12" key="2">
    <citation type="submission" date="2015-06" db="UniProtKB">
        <authorList>
            <consortium name="EnsemblMetazoa"/>
        </authorList>
    </citation>
    <scope>IDENTIFICATION</scope>
</reference>
<dbReference type="SUPFAM" id="SSF57903">
    <property type="entry name" value="FYVE/PHD zinc finger"/>
    <property type="match status" value="1"/>
</dbReference>
<gene>
    <name evidence="12" type="primary">107366747</name>
</gene>
<comment type="function">
    <text evidence="6">May function as a negative regulator of the EGFR/Ras/MAPK signaling pathway during eye development.</text>
</comment>
<keyword evidence="3 8" id="KW-0863">Zinc-finger</keyword>
<keyword evidence="2" id="KW-0677">Repeat</keyword>
<feature type="compositionally biased region" description="Basic and acidic residues" evidence="9">
    <location>
        <begin position="697"/>
        <end position="707"/>
    </location>
</feature>
<evidence type="ECO:0000256" key="7">
    <source>
        <dbReference type="ARBA" id="ARBA00068706"/>
    </source>
</evidence>
<dbReference type="CDD" id="cd15573">
    <property type="entry name" value="PHD_JADE"/>
    <property type="match status" value="1"/>
</dbReference>
<name>T1JTU2_TETUR</name>
<dbReference type="FunFam" id="3.30.40.10:FF:000004">
    <property type="entry name" value="Jade family PHD finger 2"/>
    <property type="match status" value="1"/>
</dbReference>
<dbReference type="eggNOG" id="KOG0954">
    <property type="taxonomic scope" value="Eukaryota"/>
</dbReference>
<dbReference type="KEGG" id="tut:107366747"/>
<feature type="compositionally biased region" description="Polar residues" evidence="9">
    <location>
        <begin position="681"/>
        <end position="695"/>
    </location>
</feature>
<dbReference type="GO" id="GO:0006357">
    <property type="term" value="P:regulation of transcription by RNA polymerase II"/>
    <property type="evidence" value="ECO:0007669"/>
    <property type="project" value="TreeGrafter"/>
</dbReference>
<dbReference type="AlphaFoldDB" id="T1JTU2"/>
<evidence type="ECO:0000313" key="12">
    <source>
        <dbReference type="EnsemblMetazoa" id="tetur01g15400.1"/>
    </source>
</evidence>
<reference evidence="13" key="1">
    <citation type="submission" date="2011-08" db="EMBL/GenBank/DDBJ databases">
        <authorList>
            <person name="Rombauts S."/>
        </authorList>
    </citation>
    <scope>NUCLEOTIDE SEQUENCE</scope>
    <source>
        <strain evidence="13">London</strain>
    </source>
</reference>
<evidence type="ECO:0000256" key="3">
    <source>
        <dbReference type="ARBA" id="ARBA00022771"/>
    </source>
</evidence>
<dbReference type="EMBL" id="CAEY01000486">
    <property type="status" value="NOT_ANNOTATED_CDS"/>
    <property type="molecule type" value="Genomic_DNA"/>
</dbReference>
<dbReference type="PROSITE" id="PS51805">
    <property type="entry name" value="EPHD"/>
    <property type="match status" value="1"/>
</dbReference>
<dbReference type="GO" id="GO:0008270">
    <property type="term" value="F:zinc ion binding"/>
    <property type="evidence" value="ECO:0007669"/>
    <property type="project" value="UniProtKB-KW"/>
</dbReference>
<dbReference type="InterPro" id="IPR011011">
    <property type="entry name" value="Znf_FYVE_PHD"/>
</dbReference>
<dbReference type="InterPro" id="IPR013083">
    <property type="entry name" value="Znf_RING/FYVE/PHD"/>
</dbReference>
<dbReference type="SMART" id="SM00249">
    <property type="entry name" value="PHD"/>
    <property type="match status" value="2"/>
</dbReference>
<feature type="compositionally biased region" description="Polar residues" evidence="9">
    <location>
        <begin position="537"/>
        <end position="559"/>
    </location>
</feature>
<comment type="similarity">
    <text evidence="5">Belongs to the JADE family.</text>
</comment>
<feature type="domain" description="PHD-type" evidence="11">
    <location>
        <begin position="263"/>
        <end position="378"/>
    </location>
</feature>
<dbReference type="STRING" id="32264.T1JTU2"/>
<dbReference type="Proteomes" id="UP000015104">
    <property type="component" value="Unassembled WGS sequence"/>
</dbReference>
<evidence type="ECO:0000256" key="5">
    <source>
        <dbReference type="ARBA" id="ARBA00038371"/>
    </source>
</evidence>
<dbReference type="HOGENOM" id="CLU_016215_0_0_1"/>
<evidence type="ECO:0000256" key="9">
    <source>
        <dbReference type="SAM" id="MobiDB-lite"/>
    </source>
</evidence>
<accession>T1JTU2</accession>
<evidence type="ECO:0000259" key="10">
    <source>
        <dbReference type="PROSITE" id="PS50016"/>
    </source>
</evidence>
<sequence length="816" mass="93126">MISANRNDGNSLGKRASKMGLLFPNEEKEDGKKKFKKDISAIMGDVSSLNKNRIYNYGYVKKPAELFRKDLISAMKMADGEQLSREDYILITDSWKEEWEKGVQVPVNPESLPEPSYRCLKTEDDSSPQDTNKVKPVKKINESTETDLEVYGQYELDLLDLAWLQTLQESDESIRLPEKFVEDLINELEHQCARNMKAKQVGIEYDDHVLCDVCRSPDAEDGNEMVFCDSCNICVHQACYGITHIPDGEWLCRPCKELGYKKDLPCVLCPNTGGALKPTSQPGEWAHVACALWIPEVNIGCVKSMEPITKIKQISQTRLNLVCSICKIKKGAPIQCSINSCKIAYHVTCAFNAKLKMNVMAVDDRKGVKLRSYCSKHSNKNGSKDNENADSSSEALKDEKSESDIILNESESDDPCNEFWKYIDITQINHEFLPMLMSEFPQASKDVLGLYIDLVLQYWKMKRVSNYGSPLIRMINATSLERLKLQQHAGILRFRVDLERIRNLSYMLCRREKIKCNWVKTHQSAIEQAIAFATGSPLPNSDEQSGATSTSPSFKTNSTPEERLKLAKEIINTSVIYDDWDTRDKNKPKVLIKQLKNMMRNDSIEKLRRHRPNPYLKFYPQRRSESSDNGKTPQSPQQQLHQKAKNGKGFFNGSHTKNHVGQTNVNGSPISASLPLRNKSVPANQTSPKSESIGNTLREKSITKSDKNNQISLNSKPSPESIKEDKIVNNSVITRASALIGYRIPKKKNRDNHKDDDRICLDETNYAISPLKNYQNDQRVTNSNNHHFLRRPTMEDNYKGNERFLERRRSFNQRRF</sequence>
<keyword evidence="13" id="KW-1185">Reference proteome</keyword>
<organism evidence="12 13">
    <name type="scientific">Tetranychus urticae</name>
    <name type="common">Two-spotted spider mite</name>
    <dbReference type="NCBI Taxonomy" id="32264"/>
    <lineage>
        <taxon>Eukaryota</taxon>
        <taxon>Metazoa</taxon>
        <taxon>Ecdysozoa</taxon>
        <taxon>Arthropoda</taxon>
        <taxon>Chelicerata</taxon>
        <taxon>Arachnida</taxon>
        <taxon>Acari</taxon>
        <taxon>Acariformes</taxon>
        <taxon>Trombidiformes</taxon>
        <taxon>Prostigmata</taxon>
        <taxon>Eleutherengona</taxon>
        <taxon>Raphignathae</taxon>
        <taxon>Tetranychoidea</taxon>
        <taxon>Tetranychidae</taxon>
        <taxon>Tetranychus</taxon>
    </lineage>
</organism>
<dbReference type="InterPro" id="IPR001965">
    <property type="entry name" value="Znf_PHD"/>
</dbReference>
<feature type="compositionally biased region" description="Polar residues" evidence="9">
    <location>
        <begin position="653"/>
        <end position="671"/>
    </location>
</feature>
<keyword evidence="4" id="KW-0862">Zinc</keyword>
<dbReference type="InterPro" id="IPR034732">
    <property type="entry name" value="EPHD"/>
</dbReference>
<protein>
    <recommendedName>
        <fullName evidence="7">PHD finger protein rhinoceros</fullName>
    </recommendedName>
</protein>
<feature type="domain" description="PHD-type" evidence="10">
    <location>
        <begin position="208"/>
        <end position="258"/>
    </location>
</feature>
<evidence type="ECO:0000256" key="4">
    <source>
        <dbReference type="ARBA" id="ARBA00022833"/>
    </source>
</evidence>
<dbReference type="OrthoDB" id="20839at2759"/>
<dbReference type="EnsemblMetazoa" id="tetur01g15400.1">
    <property type="protein sequence ID" value="tetur01g15400.1"/>
    <property type="gene ID" value="tetur01g15400"/>
</dbReference>
<dbReference type="Pfam" id="PF13831">
    <property type="entry name" value="PHD_2"/>
    <property type="match status" value="1"/>
</dbReference>
<evidence type="ECO:0000256" key="8">
    <source>
        <dbReference type="PROSITE-ProRule" id="PRU00146"/>
    </source>
</evidence>
<dbReference type="Gene3D" id="3.30.40.10">
    <property type="entry name" value="Zinc/RING finger domain, C3HC4 (zinc finger)"/>
    <property type="match status" value="2"/>
</dbReference>
<feature type="region of interest" description="Disordered" evidence="9">
    <location>
        <begin position="1"/>
        <end position="25"/>
    </location>
</feature>
<evidence type="ECO:0000313" key="13">
    <source>
        <dbReference type="Proteomes" id="UP000015104"/>
    </source>
</evidence>
<feature type="region of interest" description="Disordered" evidence="9">
    <location>
        <begin position="537"/>
        <end position="561"/>
    </location>
</feature>
<feature type="region of interest" description="Disordered" evidence="9">
    <location>
        <begin position="375"/>
        <end position="410"/>
    </location>
</feature>
<feature type="compositionally biased region" description="Polar residues" evidence="9">
    <location>
        <begin position="629"/>
        <end position="641"/>
    </location>
</feature>
<dbReference type="InterPro" id="IPR019787">
    <property type="entry name" value="Znf_PHD-finger"/>
</dbReference>
<dbReference type="PANTHER" id="PTHR13793">
    <property type="entry name" value="PHD FINGER PROTEINS"/>
    <property type="match status" value="1"/>
</dbReference>
<dbReference type="FunFam" id="3.30.40.10:FF:000030">
    <property type="entry name" value="Protein Jade-1 isoform 1"/>
    <property type="match status" value="1"/>
</dbReference>
<dbReference type="PANTHER" id="PTHR13793:SF160">
    <property type="entry name" value="PHD FINGER PROTEIN RHINOCEROS"/>
    <property type="match status" value="1"/>
</dbReference>
<keyword evidence="1" id="KW-0479">Metal-binding</keyword>
<feature type="compositionally biased region" description="Polar residues" evidence="9">
    <location>
        <begin position="708"/>
        <end position="718"/>
    </location>
</feature>
<proteinExistence type="inferred from homology"/>
<evidence type="ECO:0000256" key="1">
    <source>
        <dbReference type="ARBA" id="ARBA00022723"/>
    </source>
</evidence>
<dbReference type="Pfam" id="PF13832">
    <property type="entry name" value="zf-HC5HC2H_2"/>
    <property type="match status" value="1"/>
</dbReference>
<evidence type="ECO:0000256" key="6">
    <source>
        <dbReference type="ARBA" id="ARBA00055261"/>
    </source>
</evidence>